<keyword evidence="6" id="KW-1185">Reference proteome</keyword>
<sequence length="622" mass="69750">MARIEAYRCPITIRTTSIQPYDLPRFVSDIIGQLHEISHWTTRCCTSINHSSPSTGQSVISSTVVPKDARVPTTILTEMDLIKRNLTVVEKQQNTRLLSEIAYLQCALRSEAEEKMTDFERYVEAKISQSVDENTKQLKQQQLETALAVSNMQDACRGIQVEMHNLTQRLNKMHTMLETTASRTVETMAELQGQFIESTKMREKNEATLGNHMSQTRMHLQEANASVKATFDQLQARVDIIRNEVKYTIDQLKAQMQQHAKAMNRFARGSNLFEMMTTHTESLSPNKSSKETSSRPTSAPRSRRPVSARPTTSQPSHVQPPSQSTNFVFANGVVPSTDAPMFDVQGKVYELINPDLSLRDMLDDEIIDDEISNNDGGLDVGSSILKNSHPAKPGIEIPIGGRDVPACYVMDQFRCPNAETPTQVPQLSIQTSKIGGARPMDEPLSGDRLIQSKISSPATDNWKRKKGQIVQETEEALEARLTASYDKALRSHGIPEAAISIYNDVLEFTDSLGSSPSITTKKIIYLCLKNLACLEANYDPPFFEEAMEHYAEALEIDGTDCIVWYDIGCISYRLERFCLARMLFEKSFNIDATFWPAVHKLAHTLYILNGKLSLTLQSLTLT</sequence>
<accession>A0A485KK67</accession>
<dbReference type="InterPro" id="IPR011990">
    <property type="entry name" value="TPR-like_helical_dom_sf"/>
</dbReference>
<dbReference type="SUPFAM" id="SSF48452">
    <property type="entry name" value="TPR-like"/>
    <property type="match status" value="1"/>
</dbReference>
<gene>
    <name evidence="5" type="primary">Aste57867_8350</name>
    <name evidence="4" type="ORF">As57867_008318</name>
    <name evidence="5" type="ORF">ASTE57867_8350</name>
</gene>
<dbReference type="EMBL" id="VJMH01005101">
    <property type="protein sequence ID" value="KAF0701127.1"/>
    <property type="molecule type" value="Genomic_DNA"/>
</dbReference>
<dbReference type="Gene3D" id="1.25.40.10">
    <property type="entry name" value="Tetratricopeptide repeat domain"/>
    <property type="match status" value="1"/>
</dbReference>
<dbReference type="InterPro" id="IPR033053">
    <property type="entry name" value="Hir3/CABIN1"/>
</dbReference>
<dbReference type="Proteomes" id="UP000332933">
    <property type="component" value="Unassembled WGS sequence"/>
</dbReference>
<protein>
    <submittedName>
        <fullName evidence="5">Aste57867_8350 protein</fullName>
    </submittedName>
</protein>
<evidence type="ECO:0000313" key="4">
    <source>
        <dbReference type="EMBL" id="KAF0701127.1"/>
    </source>
</evidence>
<organism evidence="5 6">
    <name type="scientific">Aphanomyces stellatus</name>
    <dbReference type="NCBI Taxonomy" id="120398"/>
    <lineage>
        <taxon>Eukaryota</taxon>
        <taxon>Sar</taxon>
        <taxon>Stramenopiles</taxon>
        <taxon>Oomycota</taxon>
        <taxon>Saprolegniomycetes</taxon>
        <taxon>Saprolegniales</taxon>
        <taxon>Verrucalvaceae</taxon>
        <taxon>Aphanomyces</taxon>
    </lineage>
</organism>
<feature type="region of interest" description="Disordered" evidence="3">
    <location>
        <begin position="279"/>
        <end position="325"/>
    </location>
</feature>
<dbReference type="GO" id="GO:0005634">
    <property type="term" value="C:nucleus"/>
    <property type="evidence" value="ECO:0007669"/>
    <property type="project" value="UniProtKB-SubCell"/>
</dbReference>
<dbReference type="AlphaFoldDB" id="A0A485KK67"/>
<reference evidence="5 6" key="1">
    <citation type="submission" date="2019-03" db="EMBL/GenBank/DDBJ databases">
        <authorList>
            <person name="Gaulin E."/>
            <person name="Dumas B."/>
        </authorList>
    </citation>
    <scope>NUCLEOTIDE SEQUENCE [LARGE SCALE GENOMIC DNA]</scope>
    <source>
        <strain evidence="5">CBS 568.67</strain>
    </source>
</reference>
<dbReference type="PANTHER" id="PTHR15502:SF7">
    <property type="entry name" value="CALCINEURIN-BINDING PROTEIN CABIN-1"/>
    <property type="match status" value="1"/>
</dbReference>
<evidence type="ECO:0000256" key="2">
    <source>
        <dbReference type="ARBA" id="ARBA00023242"/>
    </source>
</evidence>
<proteinExistence type="predicted"/>
<name>A0A485KK67_9STRA</name>
<dbReference type="PANTHER" id="PTHR15502">
    <property type="entry name" value="CALCINEURIN-BINDING PROTEIN CABIN 1-RELATED"/>
    <property type="match status" value="1"/>
</dbReference>
<evidence type="ECO:0000256" key="1">
    <source>
        <dbReference type="ARBA" id="ARBA00004123"/>
    </source>
</evidence>
<comment type="subcellular location">
    <subcellularLocation>
        <location evidence="1">Nucleus</location>
    </subcellularLocation>
</comment>
<feature type="compositionally biased region" description="Low complexity" evidence="3">
    <location>
        <begin position="307"/>
        <end position="325"/>
    </location>
</feature>
<evidence type="ECO:0000313" key="5">
    <source>
        <dbReference type="EMBL" id="VFT85236.1"/>
    </source>
</evidence>
<evidence type="ECO:0000313" key="6">
    <source>
        <dbReference type="Proteomes" id="UP000332933"/>
    </source>
</evidence>
<dbReference type="GO" id="GO:0006325">
    <property type="term" value="P:chromatin organization"/>
    <property type="evidence" value="ECO:0007669"/>
    <property type="project" value="InterPro"/>
</dbReference>
<reference evidence="4" key="2">
    <citation type="submission" date="2019-06" db="EMBL/GenBank/DDBJ databases">
        <title>Genomics analysis of Aphanomyces spp. identifies a new class of oomycete effector associated with host adaptation.</title>
        <authorList>
            <person name="Gaulin E."/>
        </authorList>
    </citation>
    <scope>NUCLEOTIDE SEQUENCE</scope>
    <source>
        <strain evidence="4">CBS 578.67</strain>
    </source>
</reference>
<dbReference type="EMBL" id="CAADRA010005122">
    <property type="protein sequence ID" value="VFT85236.1"/>
    <property type="molecule type" value="Genomic_DNA"/>
</dbReference>
<evidence type="ECO:0000256" key="3">
    <source>
        <dbReference type="SAM" id="MobiDB-lite"/>
    </source>
</evidence>
<keyword evidence="2" id="KW-0539">Nucleus</keyword>
<dbReference type="OrthoDB" id="168299at2759"/>
<dbReference type="GO" id="GO:0031491">
    <property type="term" value="F:nucleosome binding"/>
    <property type="evidence" value="ECO:0007669"/>
    <property type="project" value="TreeGrafter"/>
</dbReference>